<dbReference type="OrthoDB" id="198977at2759"/>
<accession>A0A3P7LEY5</accession>
<reference evidence="2 3" key="1">
    <citation type="submission" date="2018-11" db="EMBL/GenBank/DDBJ databases">
        <authorList>
            <consortium name="Pathogen Informatics"/>
        </authorList>
    </citation>
    <scope>NUCLEOTIDE SEQUENCE [LARGE SCALE GENOMIC DNA]</scope>
</reference>
<feature type="region of interest" description="Disordered" evidence="1">
    <location>
        <begin position="33"/>
        <end position="53"/>
    </location>
</feature>
<gene>
    <name evidence="2" type="ORF">DILT_LOCUS11286</name>
</gene>
<organism evidence="2 3">
    <name type="scientific">Dibothriocephalus latus</name>
    <name type="common">Fish tapeworm</name>
    <name type="synonym">Diphyllobothrium latum</name>
    <dbReference type="NCBI Taxonomy" id="60516"/>
    <lineage>
        <taxon>Eukaryota</taxon>
        <taxon>Metazoa</taxon>
        <taxon>Spiralia</taxon>
        <taxon>Lophotrochozoa</taxon>
        <taxon>Platyhelminthes</taxon>
        <taxon>Cestoda</taxon>
        <taxon>Eucestoda</taxon>
        <taxon>Diphyllobothriidea</taxon>
        <taxon>Diphyllobothriidae</taxon>
        <taxon>Dibothriocephalus</taxon>
    </lineage>
</organism>
<keyword evidence="3" id="KW-1185">Reference proteome</keyword>
<dbReference type="EMBL" id="UYRU01062580">
    <property type="protein sequence ID" value="VDN15455.1"/>
    <property type="molecule type" value="Genomic_DNA"/>
</dbReference>
<name>A0A3P7LEY5_DIBLA</name>
<evidence type="ECO:0000313" key="2">
    <source>
        <dbReference type="EMBL" id="VDN15455.1"/>
    </source>
</evidence>
<dbReference type="Proteomes" id="UP000281553">
    <property type="component" value="Unassembled WGS sequence"/>
</dbReference>
<evidence type="ECO:0000313" key="3">
    <source>
        <dbReference type="Proteomes" id="UP000281553"/>
    </source>
</evidence>
<feature type="compositionally biased region" description="Polar residues" evidence="1">
    <location>
        <begin position="33"/>
        <end position="51"/>
    </location>
</feature>
<dbReference type="AlphaFoldDB" id="A0A3P7LEY5"/>
<evidence type="ECO:0000256" key="1">
    <source>
        <dbReference type="SAM" id="MobiDB-lite"/>
    </source>
</evidence>
<proteinExistence type="predicted"/>
<protein>
    <submittedName>
        <fullName evidence="2">Uncharacterized protein</fullName>
    </submittedName>
</protein>
<sequence length="434" mass="48549">MLMKWDCVNCQDIFWCGNIDSTSCLIPKLSHSNAPLNSPSKPTPRTLTQRQHSAHGFTPRELAPFDLSLPQDMFTHNYDSGHLIGVFFKRKPDSLVAFHRYRQQQFSSLEEDSDSAFIDTSTADRNQCIPHTVWILRFASKVEASSWLDLVSLKSSKVITEGPCCNGRGVAWLVSELREIFCACLPAHTPSFTTDSDLRWSKVAGHLALIESVHTPVGQITWGLGHDGTPWAFRPDWAVDKSAFSSRKFEFDLQHFQTDCRQVEIYEYQAWRMLKGFSSSRPIGDCQAMWSRDGRRLQACDLTEVQLPSAFCHWQTPWRVDCSCHSEHAVSTLLPLPSNSRDLERSAPIRLDGGSLPSFSSSSSSPVLEHVDSLNSGSDPTLHLPTTILKPKGTIPIPAECPGVECSCDISSTACDEEGWQYASRLTSRYVFSA</sequence>